<dbReference type="Pfam" id="PF09791">
    <property type="entry name" value="Oxidored-like"/>
    <property type="match status" value="1"/>
</dbReference>
<protein>
    <recommendedName>
        <fullName evidence="2">Oxidoreductase-like domain-containing protein</fullName>
    </recommendedName>
</protein>
<sequence length="53" mass="6111">MLKNTKIQQPTTEPQKPKPDECCGGGSCCPCVWDTYRAQRKEWLKVNEKLNKT</sequence>
<feature type="compositionally biased region" description="Low complexity" evidence="1">
    <location>
        <begin position="1"/>
        <end position="14"/>
    </location>
</feature>
<feature type="domain" description="Oxidoreductase-like" evidence="2">
    <location>
        <begin position="14"/>
        <end position="50"/>
    </location>
</feature>
<reference evidence="3 4" key="1">
    <citation type="submission" date="2018-01" db="EMBL/GenBank/DDBJ databases">
        <title>Co-occurrence of chitin degradation, pigmentation and bioactivity in marine Pseudoalteromonas.</title>
        <authorList>
            <person name="Paulsen S."/>
            <person name="Gram L."/>
            <person name="Machado H."/>
        </authorList>
    </citation>
    <scope>NUCLEOTIDE SEQUENCE [LARGE SCALE GENOMIC DNA]</scope>
    <source>
        <strain evidence="3 4">S3898</strain>
    </source>
</reference>
<organism evidence="3 4">
    <name type="scientific">Pseudoalteromonas phenolica</name>
    <dbReference type="NCBI Taxonomy" id="161398"/>
    <lineage>
        <taxon>Bacteria</taxon>
        <taxon>Pseudomonadati</taxon>
        <taxon>Pseudomonadota</taxon>
        <taxon>Gammaproteobacteria</taxon>
        <taxon>Alteromonadales</taxon>
        <taxon>Pseudoalteromonadaceae</taxon>
        <taxon>Pseudoalteromonas</taxon>
    </lineage>
</organism>
<evidence type="ECO:0000313" key="3">
    <source>
        <dbReference type="EMBL" id="RZQ52473.1"/>
    </source>
</evidence>
<evidence type="ECO:0000313" key="4">
    <source>
        <dbReference type="Proteomes" id="UP000291338"/>
    </source>
</evidence>
<evidence type="ECO:0000259" key="2">
    <source>
        <dbReference type="Pfam" id="PF09791"/>
    </source>
</evidence>
<dbReference type="InterPro" id="IPR019180">
    <property type="entry name" value="Oxidoreductase-like_N"/>
</dbReference>
<evidence type="ECO:0000256" key="1">
    <source>
        <dbReference type="SAM" id="MobiDB-lite"/>
    </source>
</evidence>
<proteinExistence type="predicted"/>
<dbReference type="Proteomes" id="UP000291338">
    <property type="component" value="Unassembled WGS sequence"/>
</dbReference>
<feature type="region of interest" description="Disordered" evidence="1">
    <location>
        <begin position="1"/>
        <end position="20"/>
    </location>
</feature>
<accession>A0A4Q7IJY4</accession>
<dbReference type="EMBL" id="PPSX01000056">
    <property type="protein sequence ID" value="RZQ52473.1"/>
    <property type="molecule type" value="Genomic_DNA"/>
</dbReference>
<gene>
    <name evidence="3" type="ORF">C1E23_14460</name>
</gene>
<name>A0A4Q7IJY4_9GAMM</name>
<dbReference type="AlphaFoldDB" id="A0A4Q7IJY4"/>
<comment type="caution">
    <text evidence="3">The sequence shown here is derived from an EMBL/GenBank/DDBJ whole genome shotgun (WGS) entry which is preliminary data.</text>
</comment>
<dbReference type="RefSeq" id="WP_130256266.1">
    <property type="nucleotide sequence ID" value="NZ_PPSX01000056.1"/>
</dbReference>